<evidence type="ECO:0000313" key="7">
    <source>
        <dbReference type="EMBL" id="AQQ69954.1"/>
    </source>
</evidence>
<keyword evidence="4" id="KW-0472">Membrane</keyword>
<dbReference type="RefSeq" id="WP_146682254.1">
    <property type="nucleotide sequence ID" value="NZ_CP019646.1"/>
</dbReference>
<protein>
    <submittedName>
        <fullName evidence="7">MltA-interacting protein</fullName>
    </submittedName>
</protein>
<dbReference type="KEGG" id="pbas:SMSP2_00288"/>
<sequence length="249" mass="28466">MKKIIILMLSAVCLAGASAQERNGESRDMLALGGGVMLRQDPYIGSEIETDPIPFINFVEGNLYVYGPVFGYRLYECPDWIFDAAGQFRFPVHNGSKDILLDGMNERHATVDLGARLTRRLEWFDLKLGVLADVLNNHKGYEINLEASKRYNFEWLNLTPALGALYHDDNFNEFYYGVRPAEARPTRSVYYSGDAVNWYAQLMANFMITENWTFTASVRYEWLPDEVTNSPIVGRDYQVSTIAGVYYKF</sequence>
<accession>A0A1Q2MBA3</accession>
<reference evidence="8" key="1">
    <citation type="submission" date="2017-02" db="EMBL/GenBank/DDBJ databases">
        <title>Comparative genomics and description of representatives of a novel lineage of planctomycetes thriving in anoxic sediments.</title>
        <authorList>
            <person name="Spring S."/>
            <person name="Bunk B."/>
            <person name="Sproer C."/>
        </authorList>
    </citation>
    <scope>NUCLEOTIDE SEQUENCE [LARGE SCALE GENOMIC DNA]</scope>
    <source>
        <strain evidence="8">SM-Chi-D1</strain>
    </source>
</reference>
<keyword evidence="8" id="KW-1185">Reference proteome</keyword>
<evidence type="ECO:0000256" key="3">
    <source>
        <dbReference type="ARBA" id="ARBA00022729"/>
    </source>
</evidence>
<dbReference type="Pfam" id="PF06629">
    <property type="entry name" value="MipA"/>
    <property type="match status" value="1"/>
</dbReference>
<dbReference type="SUPFAM" id="SSF56935">
    <property type="entry name" value="Porins"/>
    <property type="match status" value="1"/>
</dbReference>
<dbReference type="STRING" id="1851148.SMSP2_00288"/>
<evidence type="ECO:0000256" key="4">
    <source>
        <dbReference type="ARBA" id="ARBA00023136"/>
    </source>
</evidence>
<proteinExistence type="inferred from homology"/>
<dbReference type="Proteomes" id="UP000188181">
    <property type="component" value="Chromosome"/>
</dbReference>
<organism evidence="7 8">
    <name type="scientific">Limihaloglobus sulfuriphilus</name>
    <dbReference type="NCBI Taxonomy" id="1851148"/>
    <lineage>
        <taxon>Bacteria</taxon>
        <taxon>Pseudomonadati</taxon>
        <taxon>Planctomycetota</taxon>
        <taxon>Phycisphaerae</taxon>
        <taxon>Sedimentisphaerales</taxon>
        <taxon>Sedimentisphaeraceae</taxon>
        <taxon>Limihaloglobus</taxon>
    </lineage>
</organism>
<feature type="signal peptide" evidence="6">
    <location>
        <begin position="1"/>
        <end position="19"/>
    </location>
</feature>
<comment type="subcellular location">
    <subcellularLocation>
        <location evidence="1">Cell outer membrane</location>
    </subcellularLocation>
</comment>
<dbReference type="Gene3D" id="2.40.170.20">
    <property type="entry name" value="TonB-dependent receptor, beta-barrel domain"/>
    <property type="match status" value="1"/>
</dbReference>
<dbReference type="InterPro" id="IPR010583">
    <property type="entry name" value="MipA"/>
</dbReference>
<evidence type="ECO:0000313" key="8">
    <source>
        <dbReference type="Proteomes" id="UP000188181"/>
    </source>
</evidence>
<dbReference type="PANTHER" id="PTHR38776:SF1">
    <property type="entry name" value="MLTA-INTERACTING PROTEIN-RELATED"/>
    <property type="match status" value="1"/>
</dbReference>
<evidence type="ECO:0000256" key="1">
    <source>
        <dbReference type="ARBA" id="ARBA00004442"/>
    </source>
</evidence>
<evidence type="ECO:0000256" key="6">
    <source>
        <dbReference type="SAM" id="SignalP"/>
    </source>
</evidence>
<keyword evidence="3 6" id="KW-0732">Signal</keyword>
<keyword evidence="5" id="KW-0998">Cell outer membrane</keyword>
<dbReference type="InterPro" id="IPR036942">
    <property type="entry name" value="Beta-barrel_TonB_sf"/>
</dbReference>
<dbReference type="OrthoDB" id="288874at2"/>
<dbReference type="GO" id="GO:0009279">
    <property type="term" value="C:cell outer membrane"/>
    <property type="evidence" value="ECO:0007669"/>
    <property type="project" value="UniProtKB-SubCell"/>
</dbReference>
<dbReference type="AlphaFoldDB" id="A0A1Q2MBA3"/>
<feature type="chain" id="PRO_5012026671" evidence="6">
    <location>
        <begin position="20"/>
        <end position="249"/>
    </location>
</feature>
<evidence type="ECO:0000256" key="5">
    <source>
        <dbReference type="ARBA" id="ARBA00023237"/>
    </source>
</evidence>
<evidence type="ECO:0000256" key="2">
    <source>
        <dbReference type="ARBA" id="ARBA00005722"/>
    </source>
</evidence>
<dbReference type="PANTHER" id="PTHR38776">
    <property type="entry name" value="MLTA-INTERACTING PROTEIN-RELATED"/>
    <property type="match status" value="1"/>
</dbReference>
<gene>
    <name evidence="7" type="primary">mipA</name>
    <name evidence="7" type="ORF">SMSP2_00288</name>
</gene>
<dbReference type="GO" id="GO:0009252">
    <property type="term" value="P:peptidoglycan biosynthetic process"/>
    <property type="evidence" value="ECO:0007669"/>
    <property type="project" value="TreeGrafter"/>
</dbReference>
<dbReference type="EMBL" id="CP019646">
    <property type="protein sequence ID" value="AQQ69954.1"/>
    <property type="molecule type" value="Genomic_DNA"/>
</dbReference>
<name>A0A1Q2MBA3_9BACT</name>
<comment type="similarity">
    <text evidence="2">Belongs to the MipA/OmpV family.</text>
</comment>